<protein>
    <submittedName>
        <fullName evidence="1">Uncharacterized protein</fullName>
    </submittedName>
</protein>
<proteinExistence type="predicted"/>
<name>A0A9P4V247_9PLEO</name>
<evidence type="ECO:0000313" key="1">
    <source>
        <dbReference type="EMBL" id="KAF2733753.1"/>
    </source>
</evidence>
<sequence>MATSHPQLTSEAMKQYERFMELEAVAARANLEDPVVAWLKQRADQGLFCGVMVPEHNRTEQWWRKKADAVNEQRRKKEQKVREIEAFIDSIDPMTGKVREMTKRIAEMEIEGEDEMDVDEDSKKLAYLFQAMIGGPSVFNLAIRTR</sequence>
<dbReference type="Proteomes" id="UP000799444">
    <property type="component" value="Unassembled WGS sequence"/>
</dbReference>
<keyword evidence="2" id="KW-1185">Reference proteome</keyword>
<comment type="caution">
    <text evidence="1">The sequence shown here is derived from an EMBL/GenBank/DDBJ whole genome shotgun (WGS) entry which is preliminary data.</text>
</comment>
<gene>
    <name evidence="1" type="ORF">EJ04DRAFT_513008</name>
</gene>
<dbReference type="EMBL" id="ML996157">
    <property type="protein sequence ID" value="KAF2733753.1"/>
    <property type="molecule type" value="Genomic_DNA"/>
</dbReference>
<reference evidence="1" key="1">
    <citation type="journal article" date="2020" name="Stud. Mycol.">
        <title>101 Dothideomycetes genomes: a test case for predicting lifestyles and emergence of pathogens.</title>
        <authorList>
            <person name="Haridas S."/>
            <person name="Albert R."/>
            <person name="Binder M."/>
            <person name="Bloem J."/>
            <person name="Labutti K."/>
            <person name="Salamov A."/>
            <person name="Andreopoulos B."/>
            <person name="Baker S."/>
            <person name="Barry K."/>
            <person name="Bills G."/>
            <person name="Bluhm B."/>
            <person name="Cannon C."/>
            <person name="Castanera R."/>
            <person name="Culley D."/>
            <person name="Daum C."/>
            <person name="Ezra D."/>
            <person name="Gonzalez J."/>
            <person name="Henrissat B."/>
            <person name="Kuo A."/>
            <person name="Liang C."/>
            <person name="Lipzen A."/>
            <person name="Lutzoni F."/>
            <person name="Magnuson J."/>
            <person name="Mondo S."/>
            <person name="Nolan M."/>
            <person name="Ohm R."/>
            <person name="Pangilinan J."/>
            <person name="Park H.-J."/>
            <person name="Ramirez L."/>
            <person name="Alfaro M."/>
            <person name="Sun H."/>
            <person name="Tritt A."/>
            <person name="Yoshinaga Y."/>
            <person name="Zwiers L.-H."/>
            <person name="Turgeon B."/>
            <person name="Goodwin S."/>
            <person name="Spatafora J."/>
            <person name="Crous P."/>
            <person name="Grigoriev I."/>
        </authorList>
    </citation>
    <scope>NUCLEOTIDE SEQUENCE</scope>
    <source>
        <strain evidence="1">CBS 125425</strain>
    </source>
</reference>
<dbReference type="AlphaFoldDB" id="A0A9P4V247"/>
<organism evidence="1 2">
    <name type="scientific">Polyplosphaeria fusca</name>
    <dbReference type="NCBI Taxonomy" id="682080"/>
    <lineage>
        <taxon>Eukaryota</taxon>
        <taxon>Fungi</taxon>
        <taxon>Dikarya</taxon>
        <taxon>Ascomycota</taxon>
        <taxon>Pezizomycotina</taxon>
        <taxon>Dothideomycetes</taxon>
        <taxon>Pleosporomycetidae</taxon>
        <taxon>Pleosporales</taxon>
        <taxon>Tetraplosphaeriaceae</taxon>
        <taxon>Polyplosphaeria</taxon>
    </lineage>
</organism>
<evidence type="ECO:0000313" key="2">
    <source>
        <dbReference type="Proteomes" id="UP000799444"/>
    </source>
</evidence>
<accession>A0A9P4V247</accession>